<feature type="region of interest" description="Disordered" evidence="1">
    <location>
        <begin position="967"/>
        <end position="995"/>
    </location>
</feature>
<comment type="caution">
    <text evidence="2">The sequence shown here is derived from an EMBL/GenBank/DDBJ whole genome shotgun (WGS) entry which is preliminary data.</text>
</comment>
<dbReference type="AlphaFoldDB" id="A0A9P6DSL0"/>
<feature type="region of interest" description="Disordered" evidence="1">
    <location>
        <begin position="1"/>
        <end position="66"/>
    </location>
</feature>
<feature type="compositionally biased region" description="Acidic residues" evidence="1">
    <location>
        <begin position="907"/>
        <end position="918"/>
    </location>
</feature>
<proteinExistence type="predicted"/>
<feature type="region of interest" description="Disordered" evidence="1">
    <location>
        <begin position="706"/>
        <end position="729"/>
    </location>
</feature>
<sequence>MVRTTSKRPTSSKKPSQTTEHSSTLASPTPAASSSGSSQKSKPEKSLPVDTLDNSRPLQWRLGEPLTPMKPSCRFNSRVIRRGLRAEFPKTNLVFKDAIGERPISDDRFVSIQGWVLKYTNTLWEKDMSEELLGLLENPGAVPARPPFNLLFSGLNSMLPGETLHRHWPESPCDVRSWQQPHSAWSFIDKLTEPHCSYHSAKFASHTIGTSITAGSVKCAGSLYSHVDCYCWWLEAAQFFLLDLNNVPLFQPNHHSDLVMLLVESRDRELPEAAQASYSKHAITKEVVAIEDTEAEMLATTRLLMHHTLDHIAFVCGLEPPCFGVNHSLIGCFFIMDNVDVPVTELERHGVPLHGIRVLEEREVHPLDSFSSISNLETQEAAERVTEHTEPHGDFVEIWKMSRAAEVKHPSPWYIQYPIFMSDNNQSIWSIFNGLFGASLREVDSAMAATLTNLLGPSSVTLCHVVPLPSRKTSPPEGKGELVAIDAEIDLDEEPTPPNLDHEDLTPWVDPTTNLPEWNDLDSDLSVEDDEEPRLNDMEIAAKVRIVAQIEKARNEDPLWAQVTVDLGLALAGNADAHERILLMVLAAQSKHKVYCTTLETYVLQRWSQPCSNPRPARPRKNNRPRVTGRRLPSGECGSQRYSQGDYRHRFMLLPPSFGISSSPFPSVSFSFPLASLASFPLPFSSSLPFPFSPFPFCYSPSRHSPSRYSPSRRSPPRRSPPHHPLTDPLLADPLCDPLLADPLLLIPSSLIPSPIPSSPFPSSFPPQSAIWARDGNQPSRAGDTCDVQQAVPPPQDHMPVDPPFQAALPIAPPLSPCDEQGGTNEVGLEPSGEMVEDLNPLVVVGNWYRIEFFGVTADVDIKAIFQLLMHDGLLGFKLTYYSQQNAMSQELSYPQINIGRRKVDDEANDEVNDEVNDETANMQEKLGPPGGNQRNKKFRIIASTPSQPPKNRAYIQLKSHPKIPKVEYQHESRRSASLLNRTPTSSQVDYPNDPPLLPVQSSEPKCASSTFGYNEEPTVLLSGSHVRPSSVMDISSDDGGSMPESDMPDQLLDEAQQIGDPRKLLNDTWTLALNLPTSIPEARPGDLLYVWDATQVDTLLWSLPDQGADPSEDCEFIDHTLNHIFQGVNVSCLAKEMRQGPCGTLGIVEGLAFFANTRGLKLEQFEIKILKLVKALKKSSNPESQLSVLPLSGSRPSVNPAITSTRPSAPVPVLPIRHPKDQVLPSIQLPVTDAHTLPTLKSTRRKQLRVPFKVPYGKGKGVEAISEDEVES</sequence>
<evidence type="ECO:0000256" key="1">
    <source>
        <dbReference type="SAM" id="MobiDB-lite"/>
    </source>
</evidence>
<feature type="compositionally biased region" description="Low complexity" evidence="1">
    <location>
        <begin position="1"/>
        <end position="40"/>
    </location>
</feature>
<gene>
    <name evidence="2" type="ORF">BS47DRAFT_1397568</name>
</gene>
<organism evidence="2 3">
    <name type="scientific">Hydnum rufescens UP504</name>
    <dbReference type="NCBI Taxonomy" id="1448309"/>
    <lineage>
        <taxon>Eukaryota</taxon>
        <taxon>Fungi</taxon>
        <taxon>Dikarya</taxon>
        <taxon>Basidiomycota</taxon>
        <taxon>Agaricomycotina</taxon>
        <taxon>Agaricomycetes</taxon>
        <taxon>Cantharellales</taxon>
        <taxon>Hydnaceae</taxon>
        <taxon>Hydnum</taxon>
    </lineage>
</organism>
<feature type="compositionally biased region" description="Polar residues" evidence="1">
    <location>
        <begin position="976"/>
        <end position="990"/>
    </location>
</feature>
<evidence type="ECO:0000313" key="2">
    <source>
        <dbReference type="EMBL" id="KAF9508720.1"/>
    </source>
</evidence>
<keyword evidence="3" id="KW-1185">Reference proteome</keyword>
<feature type="compositionally biased region" description="Basic residues" evidence="1">
    <location>
        <begin position="617"/>
        <end position="629"/>
    </location>
</feature>
<feature type="region of interest" description="Disordered" evidence="1">
    <location>
        <begin position="905"/>
        <end position="936"/>
    </location>
</feature>
<accession>A0A9P6DSL0</accession>
<dbReference type="EMBL" id="MU129052">
    <property type="protein sequence ID" value="KAF9508720.1"/>
    <property type="molecule type" value="Genomic_DNA"/>
</dbReference>
<evidence type="ECO:0000313" key="3">
    <source>
        <dbReference type="Proteomes" id="UP000886523"/>
    </source>
</evidence>
<dbReference type="Proteomes" id="UP000886523">
    <property type="component" value="Unassembled WGS sequence"/>
</dbReference>
<feature type="region of interest" description="Disordered" evidence="1">
    <location>
        <begin position="609"/>
        <end position="642"/>
    </location>
</feature>
<name>A0A9P6DSL0_9AGAM</name>
<protein>
    <submittedName>
        <fullName evidence="2">Uncharacterized protein</fullName>
    </submittedName>
</protein>
<reference evidence="2" key="1">
    <citation type="journal article" date="2020" name="Nat. Commun.">
        <title>Large-scale genome sequencing of mycorrhizal fungi provides insights into the early evolution of symbiotic traits.</title>
        <authorList>
            <person name="Miyauchi S."/>
            <person name="Kiss E."/>
            <person name="Kuo A."/>
            <person name="Drula E."/>
            <person name="Kohler A."/>
            <person name="Sanchez-Garcia M."/>
            <person name="Morin E."/>
            <person name="Andreopoulos B."/>
            <person name="Barry K.W."/>
            <person name="Bonito G."/>
            <person name="Buee M."/>
            <person name="Carver A."/>
            <person name="Chen C."/>
            <person name="Cichocki N."/>
            <person name="Clum A."/>
            <person name="Culley D."/>
            <person name="Crous P.W."/>
            <person name="Fauchery L."/>
            <person name="Girlanda M."/>
            <person name="Hayes R.D."/>
            <person name="Keri Z."/>
            <person name="LaButti K."/>
            <person name="Lipzen A."/>
            <person name="Lombard V."/>
            <person name="Magnuson J."/>
            <person name="Maillard F."/>
            <person name="Murat C."/>
            <person name="Nolan M."/>
            <person name="Ohm R.A."/>
            <person name="Pangilinan J."/>
            <person name="Pereira M.F."/>
            <person name="Perotto S."/>
            <person name="Peter M."/>
            <person name="Pfister S."/>
            <person name="Riley R."/>
            <person name="Sitrit Y."/>
            <person name="Stielow J.B."/>
            <person name="Szollosi G."/>
            <person name="Zifcakova L."/>
            <person name="Stursova M."/>
            <person name="Spatafora J.W."/>
            <person name="Tedersoo L."/>
            <person name="Vaario L.M."/>
            <person name="Yamada A."/>
            <person name="Yan M."/>
            <person name="Wang P."/>
            <person name="Xu J."/>
            <person name="Bruns T."/>
            <person name="Baldrian P."/>
            <person name="Vilgalys R."/>
            <person name="Dunand C."/>
            <person name="Henrissat B."/>
            <person name="Grigoriev I.V."/>
            <person name="Hibbett D."/>
            <person name="Nagy L.G."/>
            <person name="Martin F.M."/>
        </authorList>
    </citation>
    <scope>NUCLEOTIDE SEQUENCE</scope>
    <source>
        <strain evidence="2">UP504</strain>
    </source>
</reference>